<comment type="caution">
    <text evidence="2">The sequence shown here is derived from an EMBL/GenBank/DDBJ whole genome shotgun (WGS) entry which is preliminary data.</text>
</comment>
<evidence type="ECO:0000256" key="1">
    <source>
        <dbReference type="SAM" id="Phobius"/>
    </source>
</evidence>
<feature type="transmembrane region" description="Helical" evidence="1">
    <location>
        <begin position="55"/>
        <end position="79"/>
    </location>
</feature>
<dbReference type="Proteomes" id="UP000176939">
    <property type="component" value="Unassembled WGS sequence"/>
</dbReference>
<keyword evidence="1" id="KW-0812">Transmembrane</keyword>
<name>A0A1F7X2D9_9BACT</name>
<dbReference type="AlphaFoldDB" id="A0A1F7X2D9"/>
<keyword evidence="1" id="KW-1133">Transmembrane helix</keyword>
<evidence type="ECO:0008006" key="4">
    <source>
        <dbReference type="Google" id="ProtNLM"/>
    </source>
</evidence>
<proteinExistence type="predicted"/>
<keyword evidence="1" id="KW-0472">Membrane</keyword>
<accession>A0A1F7X2D9</accession>
<dbReference type="EMBL" id="MGFQ01000024">
    <property type="protein sequence ID" value="OGM09260.1"/>
    <property type="molecule type" value="Genomic_DNA"/>
</dbReference>
<evidence type="ECO:0000313" key="2">
    <source>
        <dbReference type="EMBL" id="OGM09260.1"/>
    </source>
</evidence>
<evidence type="ECO:0000313" key="3">
    <source>
        <dbReference type="Proteomes" id="UP000176939"/>
    </source>
</evidence>
<organism evidence="2 3">
    <name type="scientific">Candidatus Woesebacteria bacterium RBG_13_36_22</name>
    <dbReference type="NCBI Taxonomy" id="1802478"/>
    <lineage>
        <taxon>Bacteria</taxon>
        <taxon>Candidatus Woeseibacteriota</taxon>
    </lineage>
</organism>
<protein>
    <recommendedName>
        <fullName evidence="4">TM2 domain-containing protein</fullName>
    </recommendedName>
</protein>
<sequence length="90" mass="10160">MKKCKYCSEEIHDEAIKCRYCDSLLTEKSPGISALLSLVIPGAGQMYCEKVGRGFGFLIAVYLTVWILIGIPIWIWCIVDAYNLAKRTLK</sequence>
<reference evidence="2 3" key="1">
    <citation type="journal article" date="2016" name="Nat. Commun.">
        <title>Thousands of microbial genomes shed light on interconnected biogeochemical processes in an aquifer system.</title>
        <authorList>
            <person name="Anantharaman K."/>
            <person name="Brown C.T."/>
            <person name="Hug L.A."/>
            <person name="Sharon I."/>
            <person name="Castelle C.J."/>
            <person name="Probst A.J."/>
            <person name="Thomas B.C."/>
            <person name="Singh A."/>
            <person name="Wilkins M.J."/>
            <person name="Karaoz U."/>
            <person name="Brodie E.L."/>
            <person name="Williams K.H."/>
            <person name="Hubbard S.S."/>
            <person name="Banfield J.F."/>
        </authorList>
    </citation>
    <scope>NUCLEOTIDE SEQUENCE [LARGE SCALE GENOMIC DNA]</scope>
</reference>
<gene>
    <name evidence="2" type="ORF">A2Z67_04955</name>
</gene>